<feature type="transmembrane region" description="Helical" evidence="2">
    <location>
        <begin position="271"/>
        <end position="291"/>
    </location>
</feature>
<dbReference type="InterPro" id="IPR045962">
    <property type="entry name" value="DUF6382"/>
</dbReference>
<protein>
    <recommendedName>
        <fullName evidence="3">FHA domain-containing protein</fullName>
    </recommendedName>
</protein>
<dbReference type="Pfam" id="PF19909">
    <property type="entry name" value="DUF6382"/>
    <property type="match status" value="1"/>
</dbReference>
<evidence type="ECO:0000256" key="2">
    <source>
        <dbReference type="SAM" id="Phobius"/>
    </source>
</evidence>
<feature type="region of interest" description="Disordered" evidence="1">
    <location>
        <begin position="322"/>
        <end position="344"/>
    </location>
</feature>
<keyword evidence="2" id="KW-1133">Transmembrane helix</keyword>
<feature type="region of interest" description="Disordered" evidence="1">
    <location>
        <begin position="212"/>
        <end position="234"/>
    </location>
</feature>
<sequence length="525" mass="59516">MRLRMNYNIRYERDLSHNYMVVGLGDIDTGDYRYKMLEAQKTKGLMACSLRNINSDSFLYYEADGLRSIADRFASKKMNYSQLMDFFTDLEKTCIDMAEYLLEEDSLVMTMDTVMVDLARGSFRFMCLPGDNREDIETFAMELTDIVDHNDEKAVNAAYEFCMLVEENGYNLSVIARMMRDKMAQSLETVSQVEGQQPVEHIADRSAVQATPSPDFYEDFDETEEEDTSSKGKSKDNDMKSYYIFSILSIIIGLLGIAIRYRYPLTPRQNIISLSIIGVTFTMGIAALIYVSNKRKTLEMQEIDDNIRSEISLVKKRKEAEKKNSALTNKNEYRKKKRRSKSYEDDDFDIDEEIGNGFGRACEKGGSSAFGPANLAFARSDEKAFGAAAPSVLMPNLQMFASRKADTYAHASAPKDPGTTVLSDSPVKEQGRLYSRGLNNCIQISTDKLPLTIGKMEGCVDFVIPHKTISRIHARLFRENGNMFLIDLGSTNGTYHNGCRLQAQKPVRIVPGDEVRFSDIVFDYR</sequence>
<dbReference type="PROSITE" id="PS50006">
    <property type="entry name" value="FHA_DOMAIN"/>
    <property type="match status" value="1"/>
</dbReference>
<feature type="compositionally biased region" description="Acidic residues" evidence="1">
    <location>
        <begin position="216"/>
        <end position="227"/>
    </location>
</feature>
<feature type="domain" description="FHA" evidence="3">
    <location>
        <begin position="451"/>
        <end position="501"/>
    </location>
</feature>
<keyword evidence="2" id="KW-0472">Membrane</keyword>
<evidence type="ECO:0000256" key="1">
    <source>
        <dbReference type="SAM" id="MobiDB-lite"/>
    </source>
</evidence>
<dbReference type="PANTHER" id="PTHR23308">
    <property type="entry name" value="NUCLEAR INHIBITOR OF PROTEIN PHOSPHATASE-1"/>
    <property type="match status" value="1"/>
</dbReference>
<proteinExistence type="predicted"/>
<reference evidence="4 5" key="1">
    <citation type="submission" date="2017-09" db="EMBL/GenBank/DDBJ databases">
        <title>High-quality draft genome sequence of Butyrivibrio fibrisolvens INBov1, isolated from cow rumen.</title>
        <authorList>
            <person name="Rodriguez Hernaez J."/>
            <person name="Rivarola M."/>
            <person name="Paniego N."/>
            <person name="Cravero S."/>
            <person name="Ceron Cucchi M."/>
            <person name="Martinez M.C."/>
        </authorList>
    </citation>
    <scope>NUCLEOTIDE SEQUENCE [LARGE SCALE GENOMIC DNA]</scope>
    <source>
        <strain evidence="4 5">INBov1</strain>
    </source>
</reference>
<name>A0A317FYA5_BUTFI</name>
<dbReference type="InterPro" id="IPR000253">
    <property type="entry name" value="FHA_dom"/>
</dbReference>
<keyword evidence="2" id="KW-0812">Transmembrane</keyword>
<comment type="caution">
    <text evidence="4">The sequence shown here is derived from an EMBL/GenBank/DDBJ whole genome shotgun (WGS) entry which is preliminary data.</text>
</comment>
<dbReference type="Pfam" id="PF00498">
    <property type="entry name" value="FHA"/>
    <property type="match status" value="1"/>
</dbReference>
<evidence type="ECO:0000259" key="3">
    <source>
        <dbReference type="PROSITE" id="PS50006"/>
    </source>
</evidence>
<gene>
    <name evidence="4" type="ORF">CPT75_05990</name>
</gene>
<dbReference type="EMBL" id="NXNG01000001">
    <property type="protein sequence ID" value="PWT26705.1"/>
    <property type="molecule type" value="Genomic_DNA"/>
</dbReference>
<dbReference type="CDD" id="cd00060">
    <property type="entry name" value="FHA"/>
    <property type="match status" value="1"/>
</dbReference>
<feature type="transmembrane region" description="Helical" evidence="2">
    <location>
        <begin position="241"/>
        <end position="259"/>
    </location>
</feature>
<dbReference type="SUPFAM" id="SSF49879">
    <property type="entry name" value="SMAD/FHA domain"/>
    <property type="match status" value="1"/>
</dbReference>
<evidence type="ECO:0000313" key="4">
    <source>
        <dbReference type="EMBL" id="PWT26705.1"/>
    </source>
</evidence>
<dbReference type="SMART" id="SM00240">
    <property type="entry name" value="FHA"/>
    <property type="match status" value="1"/>
</dbReference>
<dbReference type="Proteomes" id="UP000245488">
    <property type="component" value="Chromosome"/>
</dbReference>
<accession>A0A317FYA5</accession>
<dbReference type="AlphaFoldDB" id="A0A317FYA5"/>
<dbReference type="Gene3D" id="2.60.200.20">
    <property type="match status" value="1"/>
</dbReference>
<keyword evidence="5" id="KW-1185">Reference proteome</keyword>
<evidence type="ECO:0000313" key="5">
    <source>
        <dbReference type="Proteomes" id="UP000245488"/>
    </source>
</evidence>
<organism evidence="4 5">
    <name type="scientific">Butyrivibrio fibrisolvens</name>
    <dbReference type="NCBI Taxonomy" id="831"/>
    <lineage>
        <taxon>Bacteria</taxon>
        <taxon>Bacillati</taxon>
        <taxon>Bacillota</taxon>
        <taxon>Clostridia</taxon>
        <taxon>Lachnospirales</taxon>
        <taxon>Lachnospiraceae</taxon>
        <taxon>Butyrivibrio</taxon>
    </lineage>
</organism>
<dbReference type="InterPro" id="IPR050923">
    <property type="entry name" value="Cell_Proc_Reg/RNA_Proc"/>
</dbReference>
<dbReference type="InterPro" id="IPR008984">
    <property type="entry name" value="SMAD_FHA_dom_sf"/>
</dbReference>